<evidence type="ECO:0000256" key="1">
    <source>
        <dbReference type="ARBA" id="ARBA00022737"/>
    </source>
</evidence>
<feature type="compositionally biased region" description="Low complexity" evidence="4">
    <location>
        <begin position="23"/>
        <end position="55"/>
    </location>
</feature>
<feature type="compositionally biased region" description="Gly residues" evidence="4">
    <location>
        <begin position="263"/>
        <end position="297"/>
    </location>
</feature>
<dbReference type="PANTHER" id="PTHR48026:SF14">
    <property type="entry name" value="HETEROGENEOUS NUCLEAR RIBONUCLEOPROTEIN A1"/>
    <property type="match status" value="1"/>
</dbReference>
<proteinExistence type="predicted"/>
<dbReference type="PROSITE" id="PS50102">
    <property type="entry name" value="RRM"/>
    <property type="match status" value="2"/>
</dbReference>
<feature type="region of interest" description="Disordered" evidence="4">
    <location>
        <begin position="324"/>
        <end position="391"/>
    </location>
</feature>
<dbReference type="EMBL" id="CAJNOK010014596">
    <property type="protein sequence ID" value="CAF1208176.1"/>
    <property type="molecule type" value="Genomic_DNA"/>
</dbReference>
<protein>
    <recommendedName>
        <fullName evidence="5">RRM domain-containing protein</fullName>
    </recommendedName>
</protein>
<feature type="compositionally biased region" description="Gly residues" evidence="4">
    <location>
        <begin position="328"/>
        <end position="389"/>
    </location>
</feature>
<dbReference type="GO" id="GO:0000398">
    <property type="term" value="P:mRNA splicing, via spliceosome"/>
    <property type="evidence" value="ECO:0007669"/>
    <property type="project" value="TreeGrafter"/>
</dbReference>
<feature type="domain" description="RRM" evidence="5">
    <location>
        <begin position="177"/>
        <end position="253"/>
    </location>
</feature>
<evidence type="ECO:0000256" key="3">
    <source>
        <dbReference type="PROSITE-ProRule" id="PRU00176"/>
    </source>
</evidence>
<organism evidence="6 8">
    <name type="scientific">Didymodactylos carnosus</name>
    <dbReference type="NCBI Taxonomy" id="1234261"/>
    <lineage>
        <taxon>Eukaryota</taxon>
        <taxon>Metazoa</taxon>
        <taxon>Spiralia</taxon>
        <taxon>Gnathifera</taxon>
        <taxon>Rotifera</taxon>
        <taxon>Eurotatoria</taxon>
        <taxon>Bdelloidea</taxon>
        <taxon>Philodinida</taxon>
        <taxon>Philodinidae</taxon>
        <taxon>Didymodactylos</taxon>
    </lineage>
</organism>
<dbReference type="Proteomes" id="UP000677228">
    <property type="component" value="Unassembled WGS sequence"/>
</dbReference>
<accession>A0A8S2EHL6</accession>
<evidence type="ECO:0000256" key="2">
    <source>
        <dbReference type="ARBA" id="ARBA00022884"/>
    </source>
</evidence>
<dbReference type="Proteomes" id="UP000682733">
    <property type="component" value="Unassembled WGS sequence"/>
</dbReference>
<feature type="region of interest" description="Disordered" evidence="4">
    <location>
        <begin position="1"/>
        <end position="65"/>
    </location>
</feature>
<dbReference type="InterPro" id="IPR000504">
    <property type="entry name" value="RRM_dom"/>
</dbReference>
<dbReference type="InterPro" id="IPR013946">
    <property type="entry name" value="NCA2-like"/>
</dbReference>
<comment type="caution">
    <text evidence="6">The sequence shown here is derived from an EMBL/GenBank/DDBJ whole genome shotgun (WGS) entry which is preliminary data.</text>
</comment>
<keyword evidence="1" id="KW-0677">Repeat</keyword>
<dbReference type="InterPro" id="IPR012677">
    <property type="entry name" value="Nucleotide-bd_a/b_plait_sf"/>
</dbReference>
<reference evidence="6" key="1">
    <citation type="submission" date="2021-02" db="EMBL/GenBank/DDBJ databases">
        <authorList>
            <person name="Nowell W R."/>
        </authorList>
    </citation>
    <scope>NUCLEOTIDE SEQUENCE</scope>
</reference>
<dbReference type="GO" id="GO:0071013">
    <property type="term" value="C:catalytic step 2 spliceosome"/>
    <property type="evidence" value="ECO:0007669"/>
    <property type="project" value="TreeGrafter"/>
</dbReference>
<gene>
    <name evidence="6" type="ORF">OVA965_LOCUS24316</name>
    <name evidence="7" type="ORF">TMI583_LOCUS25037</name>
</gene>
<dbReference type="GO" id="GO:0003730">
    <property type="term" value="F:mRNA 3'-UTR binding"/>
    <property type="evidence" value="ECO:0007669"/>
    <property type="project" value="TreeGrafter"/>
</dbReference>
<dbReference type="SMART" id="SM00360">
    <property type="entry name" value="RRM"/>
    <property type="match status" value="2"/>
</dbReference>
<dbReference type="AlphaFoldDB" id="A0A8S2EHL6"/>
<feature type="region of interest" description="Disordered" evidence="4">
    <location>
        <begin position="246"/>
        <end position="297"/>
    </location>
</feature>
<evidence type="ECO:0000256" key="4">
    <source>
        <dbReference type="SAM" id="MobiDB-lite"/>
    </source>
</evidence>
<dbReference type="Gene3D" id="3.30.70.330">
    <property type="match status" value="2"/>
</dbReference>
<dbReference type="Pfam" id="PF08637">
    <property type="entry name" value="NCA2"/>
    <property type="match status" value="1"/>
</dbReference>
<dbReference type="EMBL" id="CAJOBA010036130">
    <property type="protein sequence ID" value="CAF4017373.1"/>
    <property type="molecule type" value="Genomic_DNA"/>
</dbReference>
<dbReference type="Pfam" id="PF00076">
    <property type="entry name" value="RRM_1"/>
    <property type="match status" value="2"/>
</dbReference>
<evidence type="ECO:0000259" key="5">
    <source>
        <dbReference type="PROSITE" id="PS50102"/>
    </source>
</evidence>
<evidence type="ECO:0000313" key="7">
    <source>
        <dbReference type="EMBL" id="CAF4017373.1"/>
    </source>
</evidence>
<name>A0A8S2EHL6_9BILA</name>
<evidence type="ECO:0000313" key="8">
    <source>
        <dbReference type="Proteomes" id="UP000677228"/>
    </source>
</evidence>
<dbReference type="InterPro" id="IPR035979">
    <property type="entry name" value="RBD_domain_sf"/>
</dbReference>
<dbReference type="FunFam" id="3.30.70.330:FF:000040">
    <property type="entry name" value="Heterogeneous nuclear ribonucleoprotein A2/B1"/>
    <property type="match status" value="1"/>
</dbReference>
<evidence type="ECO:0000313" key="6">
    <source>
        <dbReference type="EMBL" id="CAF1208176.1"/>
    </source>
</evidence>
<sequence>MAETAISPLLQQQPLSNGSSLMPNLQQQPQNNGFGDISSVNTTNNNVNNSTPVNSQQIATESKQSDSINQMNSSNINVNNLEPEQFRKVFIGSLSYRMEDSAFREYFAKYGDVLDCIIMRDRDGRSRGFGFVTYSQSSMVDNLMRHRPHVLDSREIEPKRAVPREESSKPEMQTTAKKLYLGGVREPLQEQDLKEYFSKYGNIVDCVVMKDKDGKHRGFGFVEFDDYDPVDKIVLEKHHVISGRPLDVQKALPKDQSGRNNPRGGGGGGGGGYGGNRRGNMGGNQGPNRGNMGGGNQGDYGANMGGGGGFTNFGGSNMGGNDAFGAFGPQGGNNFGGPPQQGGFGQGYGQGQGGGPMRGRGGPRGGGGPYGGGNRGGGQGRGGGGGRGGGHVHKLKKHIEYWKHNQKTPISSLIHQITTTYFFDKETDDILASEKLKYLKNYEFKWMNSIGKLCYSISTLNNYLSSTSTKNEFIKALDTVEVYTNYLYFLIFDGTLLTLNYQSTKKIIDLINCYEHILLSLPEFHQQLSIKTRLYHQPTHLKRYWAYYTFGTLTSLYLIYKLYSKQKEIINQFYSTFDSFKFFMSEHLFIPLKAIYESTFHSKSSQAIFENTQKNYQNSKIILEQMIEQYGIEHSKQLSHIEHVDIDQFLTTLHERAVNEDMNVVMKYYQYELDQPIRSALFGDLIKGKIIKLLNE</sequence>
<dbReference type="SUPFAM" id="SSF54928">
    <property type="entry name" value="RNA-binding domain, RBD"/>
    <property type="match status" value="2"/>
</dbReference>
<dbReference type="PANTHER" id="PTHR48026">
    <property type="entry name" value="HOMOLOGOUS TO DROSOPHILA SQD (SQUID) PROTEIN"/>
    <property type="match status" value="1"/>
</dbReference>
<feature type="compositionally biased region" description="Polar residues" evidence="4">
    <location>
        <begin position="9"/>
        <end position="22"/>
    </location>
</feature>
<feature type="domain" description="RRM" evidence="5">
    <location>
        <begin position="87"/>
        <end position="169"/>
    </location>
</feature>
<keyword evidence="2 3" id="KW-0694">RNA-binding</keyword>